<dbReference type="GO" id="GO:0005886">
    <property type="term" value="C:plasma membrane"/>
    <property type="evidence" value="ECO:0007669"/>
    <property type="project" value="TreeGrafter"/>
</dbReference>
<dbReference type="Gene3D" id="1.10.1060.10">
    <property type="entry name" value="Alpha-helical ferredoxin"/>
    <property type="match status" value="1"/>
</dbReference>
<keyword evidence="2" id="KW-0285">Flavoprotein</keyword>
<dbReference type="Pfam" id="PF01565">
    <property type="entry name" value="FAD_binding_4"/>
    <property type="match status" value="1"/>
</dbReference>
<proteinExistence type="predicted"/>
<dbReference type="Proteomes" id="UP000197032">
    <property type="component" value="Unassembled WGS sequence"/>
</dbReference>
<dbReference type="PANTHER" id="PTHR43255:SF1">
    <property type="entry name" value="IRON-SULFUR-BINDING OXIDOREDUCTASE FADF-RELATED"/>
    <property type="match status" value="1"/>
</dbReference>
<evidence type="ECO:0000256" key="4">
    <source>
        <dbReference type="ARBA" id="ARBA00022827"/>
    </source>
</evidence>
<dbReference type="Gene3D" id="3.30.465.10">
    <property type="match status" value="1"/>
</dbReference>
<evidence type="ECO:0000256" key="5">
    <source>
        <dbReference type="ARBA" id="ARBA00023002"/>
    </source>
</evidence>
<keyword evidence="5" id="KW-0560">Oxidoreductase</keyword>
<dbReference type="EMBL" id="BDGJ01000030">
    <property type="protein sequence ID" value="GAW91713.1"/>
    <property type="molecule type" value="Genomic_DNA"/>
</dbReference>
<dbReference type="InterPro" id="IPR051460">
    <property type="entry name" value="HdrC_iron-sulfur_subunit"/>
</dbReference>
<dbReference type="PROSITE" id="PS51387">
    <property type="entry name" value="FAD_PCMH"/>
    <property type="match status" value="1"/>
</dbReference>
<dbReference type="Pfam" id="PF13534">
    <property type="entry name" value="Fer4_17"/>
    <property type="match status" value="1"/>
</dbReference>
<dbReference type="InterPro" id="IPR004113">
    <property type="entry name" value="FAD-bd_oxidored_4_C"/>
</dbReference>
<evidence type="ECO:0000256" key="3">
    <source>
        <dbReference type="ARBA" id="ARBA00022723"/>
    </source>
</evidence>
<dbReference type="GO" id="GO:0051539">
    <property type="term" value="F:4 iron, 4 sulfur cluster binding"/>
    <property type="evidence" value="ECO:0007669"/>
    <property type="project" value="UniProtKB-KW"/>
</dbReference>
<dbReference type="SUPFAM" id="SSF56176">
    <property type="entry name" value="FAD-binding/transporter-associated domain-like"/>
    <property type="match status" value="1"/>
</dbReference>
<dbReference type="InterPro" id="IPR016166">
    <property type="entry name" value="FAD-bd_PCMH"/>
</dbReference>
<reference evidence="10" key="1">
    <citation type="journal article" date="2017" name="Appl. Environ. Microbiol.">
        <title>Genomic analysis of Calderihabitans maritimus KKC1, a thermophilic hydrogenogenic carboxydotrophic bacterium isolated from marine sediment.</title>
        <authorList>
            <person name="Omae K."/>
            <person name="Yoneda Y."/>
            <person name="Fukuyama Y."/>
            <person name="Yoshida T."/>
            <person name="Sako Y."/>
        </authorList>
    </citation>
    <scope>NUCLEOTIDE SEQUENCE [LARGE SCALE GENOMIC DNA]</scope>
    <source>
        <strain evidence="10">KKC1</strain>
    </source>
</reference>
<evidence type="ECO:0000259" key="8">
    <source>
        <dbReference type="PROSITE" id="PS51387"/>
    </source>
</evidence>
<keyword evidence="6" id="KW-0408">Iron</keyword>
<evidence type="ECO:0000256" key="6">
    <source>
        <dbReference type="ARBA" id="ARBA00023004"/>
    </source>
</evidence>
<evidence type="ECO:0000313" key="9">
    <source>
        <dbReference type="EMBL" id="GAW91713.1"/>
    </source>
</evidence>
<sequence length="939" mass="102748">MANGGKELALTGPVFLVPIIPAKFKKVMSRKRNQQTKLLGVGTLAVNRVLLEKLSSLFGERVRWDKVERLLYSHDLGVIPGPVKRTINSSPDAVVQPVSADEVKELVKLAAAEKVPLVPRGSASAGYGGAVPAAGGIVVDFTRMNRVLKVDPVQQTVTVEPGVVWAHLEEELHKQGLMLRLYPTSAPGSTVAGWVAQGGAGVGSFAYGTIADNVVEVKLVDGRGEIRSFSGEDLQYVNYMEGTTGLIVEVTLRIRSLQAVVPVAVAFDSIQQFRDVMLEVRQEKLPLWSVSFQTANYVALMAEATGEKIVPSGKNLALFVYTADKTEAVLEPLKEIIMRHGGRILSEDAARHEWENRYYPMRIKKKGPSLIAAEVIVPIERVPDFLEAVAKKKNGEFAFEGTLNGPEEATLLGFMLADERKKNFPLAYSASLAVADLAPKYGGRVYSLGMYFTDAAVQHFGGDGLKELWEKKQELDPQGILNPGKVFPPSVDAKSPVKALNTAINMARKGQSLLGAASKLLGGMGGGRLAGELPEEMAEHAFICAQCGYCRSTCTVFDAQPWESNSPRGKWYILTEYLKGNLSIDEEVASSLLFCTTCKKCDVICQTDLPIAEHWLHMRFLLNKMGYEVTGLAAVRENVIKSGNFWGVPDKAEIWLREDIVFKDHGPIAYWPGCWASIVMPNMAQNITRILNKAGVEFVYLNKDDGCCGLYHALGGYEKDFAELVKTNYRRLKERGVKTLLLSCPGCFATFMENYPATARALGLEWDIETKHILVFLDELVTAGKIQFTKPIEAKVTYHDSCHVGRWFGIYEEPRRVLKAIPGIELIEMEHNRENALCCGLVAAFNSMPSVAHAGTRRIQEAVATGAQYVVTNCAGCGSQLNATSTAANAPIKQKDITDLVAEAMGIEPVLDPTESVGRYMQAAVELLSASSVRRKGKK</sequence>
<protein>
    <submittedName>
        <fullName evidence="9">Heterodisulfide reductase iron-sulfur subunit domain-containing protein</fullName>
    </submittedName>
</protein>
<evidence type="ECO:0000256" key="7">
    <source>
        <dbReference type="ARBA" id="ARBA00023014"/>
    </source>
</evidence>
<dbReference type="GO" id="GO:0071949">
    <property type="term" value="F:FAD binding"/>
    <property type="evidence" value="ECO:0007669"/>
    <property type="project" value="InterPro"/>
</dbReference>
<dbReference type="PANTHER" id="PTHR43255">
    <property type="entry name" value="IRON-SULFUR-BINDING OXIDOREDUCTASE FADF-RELATED-RELATED"/>
    <property type="match status" value="1"/>
</dbReference>
<keyword evidence="1" id="KW-0004">4Fe-4S</keyword>
<evidence type="ECO:0000313" key="10">
    <source>
        <dbReference type="Proteomes" id="UP000197032"/>
    </source>
</evidence>
<dbReference type="AlphaFoldDB" id="A0A1Z5HQA5"/>
<feature type="domain" description="FAD-binding PCMH-type" evidence="8">
    <location>
        <begin position="87"/>
        <end position="257"/>
    </location>
</feature>
<dbReference type="GO" id="GO:0016491">
    <property type="term" value="F:oxidoreductase activity"/>
    <property type="evidence" value="ECO:0007669"/>
    <property type="project" value="UniProtKB-KW"/>
</dbReference>
<keyword evidence="4" id="KW-0274">FAD</keyword>
<comment type="caution">
    <text evidence="9">The sequence shown here is derived from an EMBL/GenBank/DDBJ whole genome shotgun (WGS) entry which is preliminary data.</text>
</comment>
<name>A0A1Z5HQA5_9FIRM</name>
<dbReference type="InterPro" id="IPR016164">
    <property type="entry name" value="FAD-linked_Oxase-like_C"/>
</dbReference>
<evidence type="ECO:0000256" key="1">
    <source>
        <dbReference type="ARBA" id="ARBA00022485"/>
    </source>
</evidence>
<evidence type="ECO:0000256" key="2">
    <source>
        <dbReference type="ARBA" id="ARBA00022630"/>
    </source>
</evidence>
<dbReference type="InterPro" id="IPR004017">
    <property type="entry name" value="Cys_rich_dom"/>
</dbReference>
<keyword evidence="10" id="KW-1185">Reference proteome</keyword>
<dbReference type="SUPFAM" id="SSF46548">
    <property type="entry name" value="alpha-helical ferredoxin"/>
    <property type="match status" value="1"/>
</dbReference>
<dbReference type="InterPro" id="IPR016169">
    <property type="entry name" value="FAD-bd_PCMH_sub2"/>
</dbReference>
<keyword evidence="7" id="KW-0411">Iron-sulfur</keyword>
<dbReference type="GO" id="GO:0046872">
    <property type="term" value="F:metal ion binding"/>
    <property type="evidence" value="ECO:0007669"/>
    <property type="project" value="UniProtKB-KW"/>
</dbReference>
<dbReference type="InterPro" id="IPR006094">
    <property type="entry name" value="Oxid_FAD_bind_N"/>
</dbReference>
<dbReference type="InterPro" id="IPR009051">
    <property type="entry name" value="Helical_ferredxn"/>
</dbReference>
<dbReference type="Pfam" id="PF02754">
    <property type="entry name" value="CCG"/>
    <property type="match status" value="2"/>
</dbReference>
<accession>A0A1Z5HQA5</accession>
<dbReference type="Pfam" id="PF02913">
    <property type="entry name" value="FAD-oxidase_C"/>
    <property type="match status" value="1"/>
</dbReference>
<dbReference type="SUPFAM" id="SSF55103">
    <property type="entry name" value="FAD-linked oxidases, C-terminal domain"/>
    <property type="match status" value="1"/>
</dbReference>
<dbReference type="InterPro" id="IPR036318">
    <property type="entry name" value="FAD-bd_PCMH-like_sf"/>
</dbReference>
<gene>
    <name evidence="9" type="ORF">KKC1_08740</name>
</gene>
<organism evidence="9 10">
    <name type="scientific">Calderihabitans maritimus</name>
    <dbReference type="NCBI Taxonomy" id="1246530"/>
    <lineage>
        <taxon>Bacteria</taxon>
        <taxon>Bacillati</taxon>
        <taxon>Bacillota</taxon>
        <taxon>Clostridia</taxon>
        <taxon>Neomoorellales</taxon>
        <taxon>Calderihabitantaceae</taxon>
        <taxon>Calderihabitans</taxon>
    </lineage>
</organism>
<keyword evidence="3" id="KW-0479">Metal-binding</keyword>